<evidence type="ECO:0000313" key="3">
    <source>
        <dbReference type="Proteomes" id="UP001614394"/>
    </source>
</evidence>
<dbReference type="Pfam" id="PF06262">
    <property type="entry name" value="Zincin_1"/>
    <property type="match status" value="1"/>
</dbReference>
<dbReference type="InterPro" id="IPR010428">
    <property type="entry name" value="Zincin_1"/>
</dbReference>
<proteinExistence type="predicted"/>
<dbReference type="Proteomes" id="UP001614394">
    <property type="component" value="Unassembled WGS sequence"/>
</dbReference>
<dbReference type="SUPFAM" id="SSF55486">
    <property type="entry name" value="Metalloproteases ('zincins'), catalytic domain"/>
    <property type="match status" value="1"/>
</dbReference>
<feature type="region of interest" description="Disordered" evidence="1">
    <location>
        <begin position="74"/>
        <end position="96"/>
    </location>
</feature>
<feature type="region of interest" description="Disordered" evidence="1">
    <location>
        <begin position="1"/>
        <end position="31"/>
    </location>
</feature>
<feature type="compositionally biased region" description="Pro residues" evidence="1">
    <location>
        <begin position="1"/>
        <end position="10"/>
    </location>
</feature>
<evidence type="ECO:0000313" key="2">
    <source>
        <dbReference type="EMBL" id="MFI9105554.1"/>
    </source>
</evidence>
<organism evidence="2 3">
    <name type="scientific">Streptomyces fildesensis</name>
    <dbReference type="NCBI Taxonomy" id="375757"/>
    <lineage>
        <taxon>Bacteria</taxon>
        <taxon>Bacillati</taxon>
        <taxon>Actinomycetota</taxon>
        <taxon>Actinomycetes</taxon>
        <taxon>Kitasatosporales</taxon>
        <taxon>Streptomycetaceae</taxon>
        <taxon>Streptomyces</taxon>
    </lineage>
</organism>
<keyword evidence="3" id="KW-1185">Reference proteome</keyword>
<feature type="compositionally biased region" description="Basic residues" evidence="1">
    <location>
        <begin position="13"/>
        <end position="22"/>
    </location>
</feature>
<protein>
    <submittedName>
        <fullName evidence="2">Metallopeptidase family protein</fullName>
    </submittedName>
</protein>
<dbReference type="RefSeq" id="WP_250976150.1">
    <property type="nucleotide sequence ID" value="NZ_JBITYG010000013.1"/>
</dbReference>
<accession>A0ABW8CGI1</accession>
<dbReference type="CDD" id="cd12954">
    <property type="entry name" value="MMP_TTHA0227_like_1"/>
    <property type="match status" value="1"/>
</dbReference>
<gene>
    <name evidence="2" type="ORF">ACIGXA_34125</name>
</gene>
<name>A0ABW8CGI1_9ACTN</name>
<reference evidence="2 3" key="1">
    <citation type="submission" date="2024-10" db="EMBL/GenBank/DDBJ databases">
        <title>The Natural Products Discovery Center: Release of the First 8490 Sequenced Strains for Exploring Actinobacteria Biosynthetic Diversity.</title>
        <authorList>
            <person name="Kalkreuter E."/>
            <person name="Kautsar S.A."/>
            <person name="Yang D."/>
            <person name="Bader C.D."/>
            <person name="Teijaro C.N."/>
            <person name="Fluegel L."/>
            <person name="Davis C.M."/>
            <person name="Simpson J.R."/>
            <person name="Lauterbach L."/>
            <person name="Steele A.D."/>
            <person name="Gui C."/>
            <person name="Meng S."/>
            <person name="Li G."/>
            <person name="Viehrig K."/>
            <person name="Ye F."/>
            <person name="Su P."/>
            <person name="Kiefer A.F."/>
            <person name="Nichols A."/>
            <person name="Cepeda A.J."/>
            <person name="Yan W."/>
            <person name="Fan B."/>
            <person name="Jiang Y."/>
            <person name="Adhikari A."/>
            <person name="Zheng C.-J."/>
            <person name="Schuster L."/>
            <person name="Cowan T.M."/>
            <person name="Smanski M.J."/>
            <person name="Chevrette M.G."/>
            <person name="De Carvalho L.P.S."/>
            <person name="Shen B."/>
        </authorList>
    </citation>
    <scope>NUCLEOTIDE SEQUENCE [LARGE SCALE GENOMIC DNA]</scope>
    <source>
        <strain evidence="2 3">NPDC053399</strain>
    </source>
</reference>
<dbReference type="InterPro" id="IPR038555">
    <property type="entry name" value="Zincin_1_sf"/>
</dbReference>
<comment type="caution">
    <text evidence="2">The sequence shown here is derived from an EMBL/GenBank/DDBJ whole genome shotgun (WGS) entry which is preliminary data.</text>
</comment>
<evidence type="ECO:0000256" key="1">
    <source>
        <dbReference type="SAM" id="MobiDB-lite"/>
    </source>
</evidence>
<dbReference type="Gene3D" id="3.30.2010.20">
    <property type="match status" value="1"/>
</dbReference>
<dbReference type="EMBL" id="JBITYG010000013">
    <property type="protein sequence ID" value="MFI9105554.1"/>
    <property type="molecule type" value="Genomic_DNA"/>
</dbReference>
<sequence>MDSPVPPSSDPRPRRRDRHGRGMRGPIAPPQVPLALTRADAFDDLVRDAADRLERRWPQLADVEFAVQEVPLVSDAGKPATPDDSADGSVPLGRLISGRKDAPNRIVVYRRPVEIRAKSHDERAMLVHEVVVEQVAELLGLSPENVDPKYGQE</sequence>